<keyword evidence="5" id="KW-0679">Respiratory chain</keyword>
<dbReference type="PRINTS" id="PR01434">
    <property type="entry name" value="NADHDHGNASE5"/>
</dbReference>
<feature type="domain" description="NADH-Ubiquinone oxidoreductase (complex I) chain 5 N-terminal" evidence="18">
    <location>
        <begin position="64"/>
        <end position="114"/>
    </location>
</feature>
<dbReference type="NCBIfam" id="NF005141">
    <property type="entry name" value="PRK06590.1"/>
    <property type="match status" value="1"/>
</dbReference>
<proteinExistence type="inferred from homology"/>
<feature type="transmembrane region" description="Helical" evidence="16">
    <location>
        <begin position="167"/>
        <end position="189"/>
    </location>
</feature>
<evidence type="ECO:0000259" key="17">
    <source>
        <dbReference type="Pfam" id="PF00361"/>
    </source>
</evidence>
<dbReference type="InterPro" id="IPR001516">
    <property type="entry name" value="Proton_antipo_N"/>
</dbReference>
<name>D2JP97_9STRA</name>
<keyword evidence="13 16" id="KW-0496">Mitochondrion</keyword>
<feature type="transmembrane region" description="Helical" evidence="16">
    <location>
        <begin position="31"/>
        <end position="61"/>
    </location>
</feature>
<keyword evidence="8" id="KW-1278">Translocase</keyword>
<comment type="catalytic activity">
    <reaction evidence="15 16">
        <text>a ubiquinone + NADH + 5 H(+)(in) = a ubiquinol + NAD(+) + 4 H(+)(out)</text>
        <dbReference type="Rhea" id="RHEA:29091"/>
        <dbReference type="Rhea" id="RHEA-COMP:9565"/>
        <dbReference type="Rhea" id="RHEA-COMP:9566"/>
        <dbReference type="ChEBI" id="CHEBI:15378"/>
        <dbReference type="ChEBI" id="CHEBI:16389"/>
        <dbReference type="ChEBI" id="CHEBI:17976"/>
        <dbReference type="ChEBI" id="CHEBI:57540"/>
        <dbReference type="ChEBI" id="CHEBI:57945"/>
        <dbReference type="EC" id="7.1.1.2"/>
    </reaction>
</comment>
<keyword evidence="12 16" id="KW-0830">Ubiquinone</keyword>
<dbReference type="InterPro" id="IPR018393">
    <property type="entry name" value="NADHpl_OxRdtase_5_subgr"/>
</dbReference>
<dbReference type="Gene3D" id="1.20.5.2700">
    <property type="match status" value="1"/>
</dbReference>
<feature type="domain" description="NADH dehydrogenase subunit 5 C-terminal" evidence="19">
    <location>
        <begin position="513"/>
        <end position="637"/>
    </location>
</feature>
<feature type="transmembrane region" description="Helical" evidence="16">
    <location>
        <begin position="421"/>
        <end position="440"/>
    </location>
</feature>
<feature type="transmembrane region" description="Helical" evidence="16">
    <location>
        <begin position="515"/>
        <end position="538"/>
    </location>
</feature>
<dbReference type="EMBL" id="GU002153">
    <property type="protein sequence ID" value="ACX62026.1"/>
    <property type="molecule type" value="Genomic_DNA"/>
</dbReference>
<geneLocation type="mitochondrion" evidence="20"/>
<evidence type="ECO:0000256" key="4">
    <source>
        <dbReference type="ARBA" id="ARBA00022448"/>
    </source>
</evidence>
<feature type="transmembrane region" description="Helical" evidence="16">
    <location>
        <begin position="624"/>
        <end position="642"/>
    </location>
</feature>
<dbReference type="GO" id="GO:0003954">
    <property type="term" value="F:NADH dehydrogenase activity"/>
    <property type="evidence" value="ECO:0007669"/>
    <property type="project" value="TreeGrafter"/>
</dbReference>
<feature type="domain" description="NADH:quinone oxidoreductase/Mrp antiporter transmembrane" evidence="17">
    <location>
        <begin position="130"/>
        <end position="412"/>
    </location>
</feature>
<feature type="transmembrane region" description="Helical" evidence="16">
    <location>
        <begin position="461"/>
        <end position="481"/>
    </location>
</feature>
<evidence type="ECO:0000256" key="1">
    <source>
        <dbReference type="ARBA" id="ARBA00004448"/>
    </source>
</evidence>
<dbReference type="GO" id="GO:0005743">
    <property type="term" value="C:mitochondrial inner membrane"/>
    <property type="evidence" value="ECO:0007669"/>
    <property type="project" value="UniProtKB-SubCell"/>
</dbReference>
<keyword evidence="7" id="KW-0999">Mitochondrion inner membrane</keyword>
<evidence type="ECO:0000256" key="12">
    <source>
        <dbReference type="ARBA" id="ARBA00023075"/>
    </source>
</evidence>
<evidence type="ECO:0000256" key="16">
    <source>
        <dbReference type="RuleBase" id="RU003404"/>
    </source>
</evidence>
<accession>D2JP97</accession>
<dbReference type="NCBIfam" id="TIGR01974">
    <property type="entry name" value="NDH_I_L"/>
    <property type="match status" value="1"/>
</dbReference>
<keyword evidence="14 16" id="KW-0472">Membrane</keyword>
<protein>
    <recommendedName>
        <fullName evidence="3 16">NADH-ubiquinone oxidoreductase chain 5</fullName>
        <ecNumber evidence="2 16">7.1.1.2</ecNumber>
    </recommendedName>
</protein>
<comment type="similarity">
    <text evidence="16">Belongs to the complex I subunit 5 family.</text>
</comment>
<gene>
    <name evidence="20" type="primary">nad5</name>
</gene>
<evidence type="ECO:0000256" key="6">
    <source>
        <dbReference type="ARBA" id="ARBA00022692"/>
    </source>
</evidence>
<feature type="transmembrane region" description="Helical" evidence="16">
    <location>
        <begin position="81"/>
        <end position="101"/>
    </location>
</feature>
<feature type="transmembrane region" description="Helical" evidence="16">
    <location>
        <begin position="382"/>
        <end position="401"/>
    </location>
</feature>
<feature type="transmembrane region" description="Helical" evidence="16">
    <location>
        <begin position="136"/>
        <end position="155"/>
    </location>
</feature>
<evidence type="ECO:0000256" key="10">
    <source>
        <dbReference type="ARBA" id="ARBA00022989"/>
    </source>
</evidence>
<dbReference type="AlphaFoldDB" id="D2JP97"/>
<keyword evidence="9" id="KW-0249">Electron transport</keyword>
<dbReference type="PANTHER" id="PTHR42829:SF2">
    <property type="entry name" value="NADH-UBIQUINONE OXIDOREDUCTASE CHAIN 5"/>
    <property type="match status" value="1"/>
</dbReference>
<dbReference type="InterPro" id="IPR003945">
    <property type="entry name" value="NU5C-like"/>
</dbReference>
<comment type="function">
    <text evidence="16">Core subunit of the mitochondrial membrane respiratory chain NADH dehydrogenase (Complex I) which catalyzes electron transfer from NADH through the respiratory chain, using ubiquinone as an electron acceptor. Essential for the catalytic activity and assembly of complex I.</text>
</comment>
<keyword evidence="4 16" id="KW-0813">Transport</keyword>
<feature type="transmembrane region" description="Helical" evidence="16">
    <location>
        <begin position="343"/>
        <end position="361"/>
    </location>
</feature>
<dbReference type="InterPro" id="IPR001750">
    <property type="entry name" value="ND/Mrp_TM"/>
</dbReference>
<dbReference type="GO" id="GO:0042773">
    <property type="term" value="P:ATP synthesis coupled electron transport"/>
    <property type="evidence" value="ECO:0007669"/>
    <property type="project" value="InterPro"/>
</dbReference>
<feature type="transmembrane region" description="Helical" evidence="16">
    <location>
        <begin position="6"/>
        <end position="24"/>
    </location>
</feature>
<evidence type="ECO:0000256" key="11">
    <source>
        <dbReference type="ARBA" id="ARBA00023027"/>
    </source>
</evidence>
<evidence type="ECO:0000256" key="14">
    <source>
        <dbReference type="ARBA" id="ARBA00023136"/>
    </source>
</evidence>
<evidence type="ECO:0000259" key="18">
    <source>
        <dbReference type="Pfam" id="PF00662"/>
    </source>
</evidence>
<evidence type="ECO:0000256" key="9">
    <source>
        <dbReference type="ARBA" id="ARBA00022982"/>
    </source>
</evidence>
<comment type="subcellular location">
    <subcellularLocation>
        <location evidence="1">Mitochondrion inner membrane</location>
        <topology evidence="1">Multi-pass membrane protein</topology>
    </subcellularLocation>
</comment>
<dbReference type="Pfam" id="PF00361">
    <property type="entry name" value="Proton_antipo_M"/>
    <property type="match status" value="1"/>
</dbReference>
<keyword evidence="11 16" id="KW-0520">NAD</keyword>
<keyword evidence="10 16" id="KW-1133">Transmembrane helix</keyword>
<reference evidence="20" key="1">
    <citation type="journal article" date="2010" name="Curr. Genet.">
        <title>Complete sequence of the mitochondrial genome of a diatom alga Synedra acus and comparative analysis of diatom mitochondrial genomes.</title>
        <authorList>
            <person name="Ravin N.V."/>
            <person name="Galachyants Y.P."/>
            <person name="Mardanov A.V."/>
            <person name="Beletsky A.V."/>
            <person name="Petrova D.P."/>
            <person name="Sherbakova T.A."/>
            <person name="Zakharova Y.R."/>
            <person name="Likhoshway Y.V."/>
            <person name="Skryabin K.G."/>
            <person name="Grachev M.A."/>
        </authorList>
    </citation>
    <scope>NUCLEOTIDE SEQUENCE [LARGE SCALE GENOMIC DNA]</scope>
</reference>
<evidence type="ECO:0000256" key="3">
    <source>
        <dbReference type="ARBA" id="ARBA00021096"/>
    </source>
</evidence>
<dbReference type="RefSeq" id="YP_003359478.1">
    <property type="nucleotide sequence ID" value="NC_013710.1"/>
</dbReference>
<dbReference type="Pfam" id="PF00662">
    <property type="entry name" value="Proton_antipo_N"/>
    <property type="match status" value="1"/>
</dbReference>
<sequence length="674" mass="76336">MYLLIIFLPLFGFILAGFFGRYVGSKGSTSLSFVCVLFSFFCSIFCFYETVICHCFVFIRLNSWINFELLNVDWGFMFDSLTSIMCCVVSFISTLVHLYSVEYMANDPHLSRFMSYLSLFTFFMLILVTSDNFVQMFLGWEGVGLCSYLLINFWFTRVQANKAAIKAMILNRVGDLGLIIGLLLIFLTFKSLDYSTVFSMVPLLCNTPISFLNMKFHTLDLICFFIFVGAIGKSAQLGLHTWLPDAMEGPTPVSALIHAATMVTAGVFLLVRCSCMFEHCFHIRSFITVIGASTAFFAATVGLVQNDLKKVIAYSTCSQLGYMIFACGLSNYSVGVFHLSNHAFFKALLFLGAGSVIHAIGDEQDMRKMGGLKNLIPFTYSIILIGSLALAGFPFLTGFYSKDLILESAYGCFTSLGHYGYYLGVSSAFLTAYYSTRLLFLTFLSKPNGFRSMYEQSFDSSYFICAVLSILAVPSIFVGFFTKDLLVGFGTDIWSNTIYVAPENMSLLDGEFIPFPFKIAPVCFSFLGIGCCFLLYIYQPKFLFYIKTTKFGLMFYSFFNKKWYIDKIYAEILGQKVLNISYNLSYKLVDRGVFEILGPYGFTNIIYNFSNYLNKLQSGYLNHYVYVFLVGLLLSFCFYGLFFSISCLGLTQQFLVFDFLKMIFFFILSLFLFS</sequence>
<dbReference type="EC" id="7.1.1.2" evidence="2 16"/>
<feature type="transmembrane region" description="Helical" evidence="16">
    <location>
        <begin position="113"/>
        <end position="130"/>
    </location>
</feature>
<dbReference type="PANTHER" id="PTHR42829">
    <property type="entry name" value="NADH-UBIQUINONE OXIDOREDUCTASE CHAIN 5"/>
    <property type="match status" value="1"/>
</dbReference>
<evidence type="ECO:0000256" key="2">
    <source>
        <dbReference type="ARBA" id="ARBA00012944"/>
    </source>
</evidence>
<feature type="transmembrane region" description="Helical" evidence="16">
    <location>
        <begin position="253"/>
        <end position="271"/>
    </location>
</feature>
<keyword evidence="6 16" id="KW-0812">Transmembrane</keyword>
<evidence type="ECO:0000256" key="5">
    <source>
        <dbReference type="ARBA" id="ARBA00022660"/>
    </source>
</evidence>
<feature type="transmembrane region" description="Helical" evidence="16">
    <location>
        <begin position="283"/>
        <end position="304"/>
    </location>
</feature>
<evidence type="ECO:0000256" key="8">
    <source>
        <dbReference type="ARBA" id="ARBA00022967"/>
    </source>
</evidence>
<feature type="transmembrane region" description="Helical" evidence="16">
    <location>
        <begin position="654"/>
        <end position="673"/>
    </location>
</feature>
<evidence type="ECO:0000256" key="13">
    <source>
        <dbReference type="ARBA" id="ARBA00023128"/>
    </source>
</evidence>
<feature type="transmembrane region" description="Helical" evidence="16">
    <location>
        <begin position="209"/>
        <end position="232"/>
    </location>
</feature>
<evidence type="ECO:0000259" key="19">
    <source>
        <dbReference type="Pfam" id="PF06455"/>
    </source>
</evidence>
<dbReference type="GO" id="GO:0015990">
    <property type="term" value="P:electron transport coupled proton transport"/>
    <property type="evidence" value="ECO:0007669"/>
    <property type="project" value="TreeGrafter"/>
</dbReference>
<dbReference type="Pfam" id="PF06455">
    <property type="entry name" value="NADH5_C"/>
    <property type="match status" value="1"/>
</dbReference>
<evidence type="ECO:0000256" key="7">
    <source>
        <dbReference type="ARBA" id="ARBA00022792"/>
    </source>
</evidence>
<dbReference type="GO" id="GO:0008137">
    <property type="term" value="F:NADH dehydrogenase (ubiquinone) activity"/>
    <property type="evidence" value="ECO:0007669"/>
    <property type="project" value="UniProtKB-EC"/>
</dbReference>
<organism evidence="20">
    <name type="scientific">Ulnaria acus</name>
    <dbReference type="NCBI Taxonomy" id="1436140"/>
    <lineage>
        <taxon>Eukaryota</taxon>
        <taxon>Sar</taxon>
        <taxon>Stramenopiles</taxon>
        <taxon>Ochrophyta</taxon>
        <taxon>Bacillariophyta</taxon>
        <taxon>Fragilariophyceae</taxon>
        <taxon>Fragilariophycidae</taxon>
        <taxon>Licmophorales</taxon>
        <taxon>Ulnariaceae</taxon>
        <taxon>Ulnaria</taxon>
    </lineage>
</organism>
<evidence type="ECO:0000313" key="20">
    <source>
        <dbReference type="EMBL" id="ACX62026.1"/>
    </source>
</evidence>
<evidence type="ECO:0000256" key="15">
    <source>
        <dbReference type="ARBA" id="ARBA00049551"/>
    </source>
</evidence>
<dbReference type="InterPro" id="IPR010934">
    <property type="entry name" value="NADH_DH_su5_C"/>
</dbReference>
<dbReference type="GeneID" id="8690535"/>
<dbReference type="PRINTS" id="PR01435">
    <property type="entry name" value="NPOXDRDTASE5"/>
</dbReference>